<accession>A0A1M5LQL6</accession>
<keyword evidence="1" id="KW-1133">Transmembrane helix</keyword>
<keyword evidence="1" id="KW-0812">Transmembrane</keyword>
<evidence type="ECO:0000313" key="2">
    <source>
        <dbReference type="EMBL" id="SHG67414.1"/>
    </source>
</evidence>
<dbReference type="EMBL" id="LT670818">
    <property type="protein sequence ID" value="SHG67414.1"/>
    <property type="molecule type" value="Genomic_DNA"/>
</dbReference>
<gene>
    <name evidence="2" type="ORF">SAMN05444169_3611</name>
</gene>
<evidence type="ECO:0000313" key="3">
    <source>
        <dbReference type="Proteomes" id="UP000190675"/>
    </source>
</evidence>
<dbReference type="OrthoDB" id="8231810at2"/>
<feature type="transmembrane region" description="Helical" evidence="1">
    <location>
        <begin position="31"/>
        <end position="53"/>
    </location>
</feature>
<dbReference type="RefSeq" id="WP_079567124.1">
    <property type="nucleotide sequence ID" value="NZ_LT670818.1"/>
</dbReference>
<dbReference type="AlphaFoldDB" id="A0A1M5LQL6"/>
<organism evidence="2 3">
    <name type="scientific">Bradyrhizobium erythrophlei</name>
    <dbReference type="NCBI Taxonomy" id="1437360"/>
    <lineage>
        <taxon>Bacteria</taxon>
        <taxon>Pseudomonadati</taxon>
        <taxon>Pseudomonadota</taxon>
        <taxon>Alphaproteobacteria</taxon>
        <taxon>Hyphomicrobiales</taxon>
        <taxon>Nitrobacteraceae</taxon>
        <taxon>Bradyrhizobium</taxon>
    </lineage>
</organism>
<name>A0A1M5LQL6_9BRAD</name>
<proteinExistence type="predicted"/>
<evidence type="ECO:0000256" key="1">
    <source>
        <dbReference type="SAM" id="Phobius"/>
    </source>
</evidence>
<protein>
    <submittedName>
        <fullName evidence="2">Uncharacterized protein</fullName>
    </submittedName>
</protein>
<sequence length="185" mass="20593">MTSMDSREASSALSDINDIARRVRQSTIYNIASLMLIMWGALVFAGHIVAHFFPRSALLIWLAVTVLGSAGWFAISASTRARTGVRSFDARFFAAFLLFLGFGYLWTLGLGHFTPRQLDTFWPLYFMLVYTIAGLWIGPAFVAIGLGITALTLVGYFFVGDWFHLWMAFVNGGGLMLGGLWMRRS</sequence>
<dbReference type="Proteomes" id="UP000190675">
    <property type="component" value="Chromosome I"/>
</dbReference>
<keyword evidence="1" id="KW-0472">Membrane</keyword>
<feature type="transmembrane region" description="Helical" evidence="1">
    <location>
        <begin position="90"/>
        <end position="108"/>
    </location>
</feature>
<feature type="transmembrane region" description="Helical" evidence="1">
    <location>
        <begin position="120"/>
        <end position="137"/>
    </location>
</feature>
<feature type="transmembrane region" description="Helical" evidence="1">
    <location>
        <begin position="59"/>
        <end position="78"/>
    </location>
</feature>
<reference evidence="2 3" key="1">
    <citation type="submission" date="2016-11" db="EMBL/GenBank/DDBJ databases">
        <authorList>
            <person name="Jaros S."/>
            <person name="Januszkiewicz K."/>
            <person name="Wedrychowicz H."/>
        </authorList>
    </citation>
    <scope>NUCLEOTIDE SEQUENCE [LARGE SCALE GENOMIC DNA]</scope>
    <source>
        <strain evidence="2 3">GAS242</strain>
    </source>
</reference>